<sequence length="425" mass="48837">MLSNNIKEYFPYVKLKTEVDITKLSYTLSIFDTVNQKYKNSDYNTKYLFKKSGSNFRTEMITLKNSRSRVEILKDYVLIFNLYRLDNSGKWHHVIKNYYVNNMIEEFEKSILENVKLDIVKYSEKNDVTKVVQPKNPNTVVVNISVTPIFISVEHPPGSKKDPFTKEAVEASLFSRLKEPYPDQRFTYLCGPAAFFYCVLNSNKEIYKKIVKALWEKGEVLVGRLNIKPDLKGARLVHNFYDNKEVARISAVDWITMGSLRDSSNSVTKYNQAEAVGWIPDKLNGLTAFTMPDEIKNWFSSIGYSVPLYQSFIRQKVPRNVDWLDVLRSLSSYPSQDYYYVLLTVGAITQGGSDLPSIAFGPSHYIVINSDLRTATGCVNKLTSEDAIINATCFNWGKQDRIKPISLKTLSRFVWAVIVVKRELK</sequence>
<accession>A0AAJ6NFV9</accession>
<evidence type="ECO:0000313" key="1">
    <source>
        <dbReference type="EMBL" id="WDZ49669.1"/>
    </source>
</evidence>
<gene>
    <name evidence="1" type="ORF">LF296_09980</name>
</gene>
<name>A0AAJ6NFV9_9GAMM</name>
<protein>
    <submittedName>
        <fullName evidence="1">Uncharacterized protein</fullName>
    </submittedName>
</protein>
<reference evidence="1" key="1">
    <citation type="journal article" date="2022" name="Front Environ Sci">
        <title>Complete genome sequence analysis of a novel alkane-degrading bacterial strain, Acinetobacter vivianii KJ-1, and its diesel degradation ability.</title>
        <authorList>
            <person name="Zhang Y."/>
            <person name="Song F."/>
            <person name="Wang J."/>
            <person name="Zhao Q."/>
            <person name="Zheng L."/>
            <person name="Wang Z."/>
            <person name="Zhang X."/>
            <person name="Gao Y."/>
            <person name="Chen G."/>
            <person name="Huang Y."/>
        </authorList>
    </citation>
    <scope>NUCLEOTIDE SEQUENCE</scope>
    <source>
        <strain evidence="1">KJ-1</strain>
    </source>
</reference>
<dbReference type="RefSeq" id="WP_272654232.1">
    <property type="nucleotide sequence ID" value="NZ_CP085083.1"/>
</dbReference>
<reference evidence="1" key="2">
    <citation type="submission" date="2023-02" db="EMBL/GenBank/DDBJ databases">
        <authorList>
            <person name="Huang Y."/>
            <person name="Zhang Y."/>
            <person name="Zhang T."/>
            <person name="Wang J."/>
        </authorList>
    </citation>
    <scope>NUCLEOTIDE SEQUENCE</scope>
    <source>
        <strain evidence="1">KJ-1</strain>
    </source>
</reference>
<dbReference type="AlphaFoldDB" id="A0AAJ6NFV9"/>
<evidence type="ECO:0000313" key="2">
    <source>
        <dbReference type="Proteomes" id="UP001199528"/>
    </source>
</evidence>
<proteinExistence type="predicted"/>
<dbReference type="KEGG" id="aviv:LF296_09980"/>
<organism evidence="1 2">
    <name type="scientific">Acinetobacter vivianii</name>
    <dbReference type="NCBI Taxonomy" id="1776742"/>
    <lineage>
        <taxon>Bacteria</taxon>
        <taxon>Pseudomonadati</taxon>
        <taxon>Pseudomonadota</taxon>
        <taxon>Gammaproteobacteria</taxon>
        <taxon>Moraxellales</taxon>
        <taxon>Moraxellaceae</taxon>
        <taxon>Acinetobacter</taxon>
    </lineage>
</organism>
<dbReference type="Proteomes" id="UP001199528">
    <property type="component" value="Chromosome"/>
</dbReference>
<dbReference type="EMBL" id="CP085083">
    <property type="protein sequence ID" value="WDZ49669.1"/>
    <property type="molecule type" value="Genomic_DNA"/>
</dbReference>